<accession>A0A2P6PSA9</accession>
<reference evidence="7 8" key="1">
    <citation type="journal article" date="2018" name="Nat. Genet.">
        <title>The Rosa genome provides new insights in the design of modern roses.</title>
        <authorList>
            <person name="Bendahmane M."/>
        </authorList>
    </citation>
    <scope>NUCLEOTIDE SEQUENCE [LARGE SCALE GENOMIC DNA]</scope>
    <source>
        <strain evidence="8">cv. Old Blush</strain>
    </source>
</reference>
<keyword evidence="7" id="KW-0808">Transferase</keyword>
<evidence type="ECO:0000256" key="2">
    <source>
        <dbReference type="ARBA" id="ARBA00022692"/>
    </source>
</evidence>
<dbReference type="InterPro" id="IPR011009">
    <property type="entry name" value="Kinase-like_dom_sf"/>
</dbReference>
<dbReference type="Gramene" id="PRQ24796">
    <property type="protein sequence ID" value="PRQ24796"/>
    <property type="gene ID" value="RchiOBHm_Chr6g0276411"/>
</dbReference>
<comment type="subcellular location">
    <subcellularLocation>
        <location evidence="1">Membrane</location>
        <topology evidence="1">Single-pass membrane protein</topology>
    </subcellularLocation>
</comment>
<organism evidence="7 8">
    <name type="scientific">Rosa chinensis</name>
    <name type="common">China rose</name>
    <dbReference type="NCBI Taxonomy" id="74649"/>
    <lineage>
        <taxon>Eukaryota</taxon>
        <taxon>Viridiplantae</taxon>
        <taxon>Streptophyta</taxon>
        <taxon>Embryophyta</taxon>
        <taxon>Tracheophyta</taxon>
        <taxon>Spermatophyta</taxon>
        <taxon>Magnoliopsida</taxon>
        <taxon>eudicotyledons</taxon>
        <taxon>Gunneridae</taxon>
        <taxon>Pentapetalae</taxon>
        <taxon>rosids</taxon>
        <taxon>fabids</taxon>
        <taxon>Rosales</taxon>
        <taxon>Rosaceae</taxon>
        <taxon>Rosoideae</taxon>
        <taxon>Rosoideae incertae sedis</taxon>
        <taxon>Rosa</taxon>
    </lineage>
</organism>
<name>A0A2P6PSA9_ROSCH</name>
<keyword evidence="7" id="KW-0418">Kinase</keyword>
<keyword evidence="3" id="KW-0732">Signal</keyword>
<evidence type="ECO:0000256" key="6">
    <source>
        <dbReference type="SAM" id="Phobius"/>
    </source>
</evidence>
<evidence type="ECO:0000313" key="7">
    <source>
        <dbReference type="EMBL" id="PRQ24796.1"/>
    </source>
</evidence>
<dbReference type="AlphaFoldDB" id="A0A2P6PSA9"/>
<evidence type="ECO:0000256" key="3">
    <source>
        <dbReference type="ARBA" id="ARBA00022729"/>
    </source>
</evidence>
<dbReference type="EMBL" id="PDCK01000044">
    <property type="protein sequence ID" value="PRQ24796.1"/>
    <property type="molecule type" value="Genomic_DNA"/>
</dbReference>
<dbReference type="SUPFAM" id="SSF56112">
    <property type="entry name" value="Protein kinase-like (PK-like)"/>
    <property type="match status" value="1"/>
</dbReference>
<evidence type="ECO:0000256" key="4">
    <source>
        <dbReference type="ARBA" id="ARBA00022989"/>
    </source>
</evidence>
<dbReference type="STRING" id="74649.A0A2P6PSA9"/>
<gene>
    <name evidence="7" type="ORF">RchiOBHm_Chr6g0276411</name>
</gene>
<dbReference type="GO" id="GO:0016020">
    <property type="term" value="C:membrane"/>
    <property type="evidence" value="ECO:0007669"/>
    <property type="project" value="UniProtKB-SubCell"/>
</dbReference>
<comment type="caution">
    <text evidence="7">The sequence shown here is derived from an EMBL/GenBank/DDBJ whole genome shotgun (WGS) entry which is preliminary data.</text>
</comment>
<dbReference type="EC" id="2.7.11.1" evidence="7"/>
<keyword evidence="5 6" id="KW-0472">Membrane</keyword>
<dbReference type="PANTHER" id="PTHR47974">
    <property type="entry name" value="OS07G0415500 PROTEIN"/>
    <property type="match status" value="1"/>
</dbReference>
<dbReference type="PANTHER" id="PTHR47974:SF18">
    <property type="entry name" value="RECEPTOR-LIKE SERINE_THREONINE-PROTEIN KINASE"/>
    <property type="match status" value="1"/>
</dbReference>
<evidence type="ECO:0000256" key="1">
    <source>
        <dbReference type="ARBA" id="ARBA00004167"/>
    </source>
</evidence>
<dbReference type="Proteomes" id="UP000238479">
    <property type="component" value="Chromosome 6"/>
</dbReference>
<dbReference type="GO" id="GO:0004674">
    <property type="term" value="F:protein serine/threonine kinase activity"/>
    <property type="evidence" value="ECO:0007669"/>
    <property type="project" value="UniProtKB-KW"/>
</dbReference>
<evidence type="ECO:0000313" key="8">
    <source>
        <dbReference type="Proteomes" id="UP000238479"/>
    </source>
</evidence>
<keyword evidence="8" id="KW-1185">Reference proteome</keyword>
<keyword evidence="4 6" id="KW-1133">Transmembrane helix</keyword>
<keyword evidence="7" id="KW-0723">Serine/threonine-protein kinase</keyword>
<proteinExistence type="predicted"/>
<protein>
    <submittedName>
        <fullName evidence="7">Putative non-specific serine/threonine protein kinase</fullName>
        <ecNumber evidence="7">2.7.11.1</ecNumber>
    </submittedName>
</protein>
<sequence>MIKVIFISNIATLTLSLVIMALTGVVICRYRIWDYRKVTNSASEELIQGTYCELEKATKGFTNQVGKGAFGTVFKRVIGGRVVAIKQLETVVDEG</sequence>
<keyword evidence="2 6" id="KW-0812">Transmembrane</keyword>
<evidence type="ECO:0000256" key="5">
    <source>
        <dbReference type="ARBA" id="ARBA00023136"/>
    </source>
</evidence>
<dbReference type="Gene3D" id="3.30.200.20">
    <property type="entry name" value="Phosphorylase Kinase, domain 1"/>
    <property type="match status" value="1"/>
</dbReference>
<feature type="transmembrane region" description="Helical" evidence="6">
    <location>
        <begin position="6"/>
        <end position="28"/>
    </location>
</feature>